<evidence type="ECO:0000313" key="1">
    <source>
        <dbReference type="EMBL" id="ROQ00438.1"/>
    </source>
</evidence>
<organism evidence="1 2">
    <name type="scientific">Stella humosa</name>
    <dbReference type="NCBI Taxonomy" id="94"/>
    <lineage>
        <taxon>Bacteria</taxon>
        <taxon>Pseudomonadati</taxon>
        <taxon>Pseudomonadota</taxon>
        <taxon>Alphaproteobacteria</taxon>
        <taxon>Rhodospirillales</taxon>
        <taxon>Stellaceae</taxon>
        <taxon>Stella</taxon>
    </lineage>
</organism>
<gene>
    <name evidence="1" type="ORF">EDC65_2237</name>
</gene>
<sequence length="133" mass="13788">MRGWWPKGAEAVLNKEIDFDTDTLKVALLAATYAYNAAHDFYNDISSAVVGTPQTLTSVTKAGGVLDAADSLFAALVGAEVGAFAIYKDTGVAGTSTLLIFIDDYAGLPFTPDGSDLPIVWPSAGIMTPALAA</sequence>
<keyword evidence="2" id="KW-1185">Reference proteome</keyword>
<dbReference type="EMBL" id="RJKX01000013">
    <property type="protein sequence ID" value="ROQ00438.1"/>
    <property type="molecule type" value="Genomic_DNA"/>
</dbReference>
<reference evidence="1 2" key="1">
    <citation type="submission" date="2018-11" db="EMBL/GenBank/DDBJ databases">
        <title>Genomic Encyclopedia of Type Strains, Phase IV (KMG-IV): sequencing the most valuable type-strain genomes for metagenomic binning, comparative biology and taxonomic classification.</title>
        <authorList>
            <person name="Goeker M."/>
        </authorList>
    </citation>
    <scope>NUCLEOTIDE SEQUENCE [LARGE SCALE GENOMIC DNA]</scope>
    <source>
        <strain evidence="1 2">DSM 5900</strain>
    </source>
</reference>
<dbReference type="RefSeq" id="WP_123689716.1">
    <property type="nucleotide sequence ID" value="NZ_AP019700.1"/>
</dbReference>
<dbReference type="OrthoDB" id="6691729at2"/>
<evidence type="ECO:0000313" key="2">
    <source>
        <dbReference type="Proteomes" id="UP000278222"/>
    </source>
</evidence>
<name>A0A3N1M9X4_9PROT</name>
<proteinExistence type="predicted"/>
<protein>
    <submittedName>
        <fullName evidence="1">Uncharacterized protein</fullName>
    </submittedName>
</protein>
<dbReference type="Proteomes" id="UP000278222">
    <property type="component" value="Unassembled WGS sequence"/>
</dbReference>
<dbReference type="AlphaFoldDB" id="A0A3N1M9X4"/>
<comment type="caution">
    <text evidence="1">The sequence shown here is derived from an EMBL/GenBank/DDBJ whole genome shotgun (WGS) entry which is preliminary data.</text>
</comment>
<accession>A0A3N1M9X4</accession>